<protein>
    <submittedName>
        <fullName evidence="1">Uncharacterized protein</fullName>
    </submittedName>
</protein>
<accession>A0ABU7Q8A1</accession>
<reference evidence="1 2" key="1">
    <citation type="submission" date="2023-11" db="EMBL/GenBank/DDBJ databases">
        <title>30 novel species of actinomycetes from the DSMZ collection.</title>
        <authorList>
            <person name="Nouioui I."/>
        </authorList>
    </citation>
    <scope>NUCLEOTIDE SEQUENCE [LARGE SCALE GENOMIC DNA]</scope>
    <source>
        <strain evidence="1 2">DSM 41524</strain>
    </source>
</reference>
<gene>
    <name evidence="1" type="ORF">V2J94_38035</name>
</gene>
<dbReference type="Proteomes" id="UP001354709">
    <property type="component" value="Unassembled WGS sequence"/>
</dbReference>
<dbReference type="EMBL" id="JAZBJO010000037">
    <property type="protein sequence ID" value="MEE4597614.1"/>
    <property type="molecule type" value="Genomic_DNA"/>
</dbReference>
<comment type="caution">
    <text evidence="1">The sequence shown here is derived from an EMBL/GenBank/DDBJ whole genome shotgun (WGS) entry which is preliminary data.</text>
</comment>
<evidence type="ECO:0000313" key="2">
    <source>
        <dbReference type="Proteomes" id="UP001354709"/>
    </source>
</evidence>
<keyword evidence="2" id="KW-1185">Reference proteome</keyword>
<sequence>MQYKVPPHDLERVGFTVGPERTWGGDLPRIHTFTVVLHLDNGDRLTVPEVTMLAPQSAADAALSAAQSRVGSGEEDPNLFTTPECIRKQAETARKAVAAAKRPSPEIREFSADLTRVAQQL</sequence>
<proteinExistence type="predicted"/>
<name>A0ABU7Q8A1_9ACTN</name>
<evidence type="ECO:0000313" key="1">
    <source>
        <dbReference type="EMBL" id="MEE4597614.1"/>
    </source>
</evidence>
<organism evidence="1 2">
    <name type="scientific">Streptomyces asiaticus subsp. ignotus</name>
    <dbReference type="NCBI Taxonomy" id="3098222"/>
    <lineage>
        <taxon>Bacteria</taxon>
        <taxon>Bacillati</taxon>
        <taxon>Actinomycetota</taxon>
        <taxon>Actinomycetes</taxon>
        <taxon>Kitasatosporales</taxon>
        <taxon>Streptomycetaceae</taxon>
        <taxon>Streptomyces</taxon>
        <taxon>Streptomyces violaceusniger group</taxon>
    </lineage>
</organism>
<dbReference type="RefSeq" id="WP_330814362.1">
    <property type="nucleotide sequence ID" value="NZ_JAZBJO010000037.1"/>
</dbReference>